<keyword evidence="7 13" id="KW-0479">Metal-binding</keyword>
<keyword evidence="10 13" id="KW-0408">Iron</keyword>
<dbReference type="Gene3D" id="1.10.630.10">
    <property type="entry name" value="Cytochrome P450"/>
    <property type="match status" value="1"/>
</dbReference>
<evidence type="ECO:0000256" key="6">
    <source>
        <dbReference type="ARBA" id="ARBA00022692"/>
    </source>
</evidence>
<evidence type="ECO:0000256" key="14">
    <source>
        <dbReference type="RuleBase" id="RU000461"/>
    </source>
</evidence>
<evidence type="ECO:0000256" key="3">
    <source>
        <dbReference type="ARBA" id="ARBA00005179"/>
    </source>
</evidence>
<dbReference type="AlphaFoldDB" id="A0A4R0RMC9"/>
<dbReference type="OrthoDB" id="1055148at2759"/>
<keyword evidence="11 14" id="KW-0503">Monooxygenase</keyword>
<evidence type="ECO:0000313" key="16">
    <source>
        <dbReference type="EMBL" id="TCD68766.1"/>
    </source>
</evidence>
<dbReference type="Proteomes" id="UP000292702">
    <property type="component" value="Unassembled WGS sequence"/>
</dbReference>
<dbReference type="STRING" id="92696.A0A4R0RMC9"/>
<keyword evidence="12 15" id="KW-0472">Membrane</keyword>
<evidence type="ECO:0000256" key="12">
    <source>
        <dbReference type="ARBA" id="ARBA00023136"/>
    </source>
</evidence>
<dbReference type="GO" id="GO:0005506">
    <property type="term" value="F:iron ion binding"/>
    <property type="evidence" value="ECO:0007669"/>
    <property type="project" value="InterPro"/>
</dbReference>
<evidence type="ECO:0000256" key="5">
    <source>
        <dbReference type="ARBA" id="ARBA00022617"/>
    </source>
</evidence>
<proteinExistence type="inferred from homology"/>
<keyword evidence="5 13" id="KW-0349">Heme</keyword>
<reference evidence="16 17" key="1">
    <citation type="submission" date="2018-11" db="EMBL/GenBank/DDBJ databases">
        <title>Genome assembly of Steccherinum ochraceum LE-BIN_3174, the white-rot fungus of the Steccherinaceae family (The Residual Polyporoid clade, Polyporales, Basidiomycota).</title>
        <authorList>
            <person name="Fedorova T.V."/>
            <person name="Glazunova O.A."/>
            <person name="Landesman E.O."/>
            <person name="Moiseenko K.V."/>
            <person name="Psurtseva N.V."/>
            <person name="Savinova O.S."/>
            <person name="Shakhova N.V."/>
            <person name="Tyazhelova T.V."/>
            <person name="Vasina D.V."/>
        </authorList>
    </citation>
    <scope>NUCLEOTIDE SEQUENCE [LARGE SCALE GENOMIC DNA]</scope>
    <source>
        <strain evidence="16 17">LE-BIN_3174</strain>
    </source>
</reference>
<keyword evidence="17" id="KW-1185">Reference proteome</keyword>
<dbReference type="PANTHER" id="PTHR46300:SF4">
    <property type="entry name" value="CYTOCHROME P450 98A3"/>
    <property type="match status" value="1"/>
</dbReference>
<keyword evidence="9 14" id="KW-0560">Oxidoreductase</keyword>
<evidence type="ECO:0000256" key="10">
    <source>
        <dbReference type="ARBA" id="ARBA00023004"/>
    </source>
</evidence>
<dbReference type="Pfam" id="PF00067">
    <property type="entry name" value="p450"/>
    <property type="match status" value="1"/>
</dbReference>
<evidence type="ECO:0000256" key="11">
    <source>
        <dbReference type="ARBA" id="ARBA00023033"/>
    </source>
</evidence>
<dbReference type="GO" id="GO:0020037">
    <property type="term" value="F:heme binding"/>
    <property type="evidence" value="ECO:0007669"/>
    <property type="project" value="InterPro"/>
</dbReference>
<evidence type="ECO:0000256" key="8">
    <source>
        <dbReference type="ARBA" id="ARBA00022989"/>
    </source>
</evidence>
<comment type="caution">
    <text evidence="16">The sequence shown here is derived from an EMBL/GenBank/DDBJ whole genome shotgun (WGS) entry which is preliminary data.</text>
</comment>
<evidence type="ECO:0000256" key="1">
    <source>
        <dbReference type="ARBA" id="ARBA00001971"/>
    </source>
</evidence>
<comment type="pathway">
    <text evidence="3">Secondary metabolite biosynthesis.</text>
</comment>
<dbReference type="GO" id="GO:0004497">
    <property type="term" value="F:monooxygenase activity"/>
    <property type="evidence" value="ECO:0007669"/>
    <property type="project" value="UniProtKB-KW"/>
</dbReference>
<dbReference type="SUPFAM" id="SSF48264">
    <property type="entry name" value="Cytochrome P450"/>
    <property type="match status" value="1"/>
</dbReference>
<dbReference type="PRINTS" id="PR00385">
    <property type="entry name" value="P450"/>
</dbReference>
<dbReference type="InterPro" id="IPR050364">
    <property type="entry name" value="Cytochrome_P450_fung"/>
</dbReference>
<evidence type="ECO:0008006" key="18">
    <source>
        <dbReference type="Google" id="ProtNLM"/>
    </source>
</evidence>
<dbReference type="InterPro" id="IPR001128">
    <property type="entry name" value="Cyt_P450"/>
</dbReference>
<dbReference type="PANTHER" id="PTHR46300">
    <property type="entry name" value="P450, PUTATIVE (EUROFUNG)-RELATED-RELATED"/>
    <property type="match status" value="1"/>
</dbReference>
<sequence>MDNTRTKHTYAASYSKALLADEVLPAVALASLVVIVLELIIWSLKRGTKKFPPGPPRHVLRDHSHLIPTEEPWKKFHEWHQHYGPVISFKIGSGLVISLGTVKAAYELLDKRSDIYSGRPRSIVGGEILSGMNRGAFQQGHSKRFKNWRSLMTAGMNPTAAQQYRPLQDLESTILIRDLLREPDKYKDFMARYAMSVAFSIGYGRRIKSLDSDVVLGNKDAESFLGRMCLPGQYAVESWPSLLWLPKSVQWFRWTAERQRKRDEKFYMSLMRQVEKQIADGTAMPSMALNALSKVDQLDMTPIQTAYALSSPWAGGVDTTTVALEIVLMALLLHPDVVKHCQAEVDDVTGRSRLPTFSDESRLPYLKAVIKEAHRWHPEAPLAFAHANSQDDVYEGMFIPKGTTIYGNVYTICRDPDTFPDPDHFRPERFLETTDPRLVNFTRLFGFGRRICPGQHIAMASQLIVLAKSHASFFLLYPYSSLLATFNICPVKDENGKPILPDPTVGSTGLAWKPLPYPLALVSRNADIVDVAMREAENADEQLKGWLWAD</sequence>
<evidence type="ECO:0000313" key="17">
    <source>
        <dbReference type="Proteomes" id="UP000292702"/>
    </source>
</evidence>
<evidence type="ECO:0000256" key="7">
    <source>
        <dbReference type="ARBA" id="ARBA00022723"/>
    </source>
</evidence>
<comment type="cofactor">
    <cofactor evidence="1 13">
        <name>heme</name>
        <dbReference type="ChEBI" id="CHEBI:30413"/>
    </cofactor>
</comment>
<keyword evidence="8 15" id="KW-1133">Transmembrane helix</keyword>
<feature type="transmembrane region" description="Helical" evidence="15">
    <location>
        <begin position="23"/>
        <end position="44"/>
    </location>
</feature>
<dbReference type="InterPro" id="IPR002401">
    <property type="entry name" value="Cyt_P450_E_grp-I"/>
</dbReference>
<evidence type="ECO:0000256" key="13">
    <source>
        <dbReference type="PIRSR" id="PIRSR602401-1"/>
    </source>
</evidence>
<evidence type="ECO:0000256" key="15">
    <source>
        <dbReference type="SAM" id="Phobius"/>
    </source>
</evidence>
<dbReference type="InterPro" id="IPR017972">
    <property type="entry name" value="Cyt_P450_CS"/>
</dbReference>
<name>A0A4R0RMC9_9APHY</name>
<comment type="similarity">
    <text evidence="4 14">Belongs to the cytochrome P450 family.</text>
</comment>
<dbReference type="PRINTS" id="PR00463">
    <property type="entry name" value="EP450I"/>
</dbReference>
<protein>
    <recommendedName>
        <fullName evidence="18">Cytochrome P450</fullName>
    </recommendedName>
</protein>
<dbReference type="GO" id="GO:0016705">
    <property type="term" value="F:oxidoreductase activity, acting on paired donors, with incorporation or reduction of molecular oxygen"/>
    <property type="evidence" value="ECO:0007669"/>
    <property type="project" value="InterPro"/>
</dbReference>
<dbReference type="CDD" id="cd11065">
    <property type="entry name" value="CYP64-like"/>
    <property type="match status" value="1"/>
</dbReference>
<keyword evidence="6 15" id="KW-0812">Transmembrane</keyword>
<comment type="subcellular location">
    <subcellularLocation>
        <location evidence="2">Membrane</location>
    </subcellularLocation>
</comment>
<dbReference type="GO" id="GO:0016020">
    <property type="term" value="C:membrane"/>
    <property type="evidence" value="ECO:0007669"/>
    <property type="project" value="UniProtKB-SubCell"/>
</dbReference>
<accession>A0A4R0RMC9</accession>
<dbReference type="PROSITE" id="PS00086">
    <property type="entry name" value="CYTOCHROME_P450"/>
    <property type="match status" value="1"/>
</dbReference>
<dbReference type="EMBL" id="RWJN01000058">
    <property type="protein sequence ID" value="TCD68766.1"/>
    <property type="molecule type" value="Genomic_DNA"/>
</dbReference>
<evidence type="ECO:0000256" key="9">
    <source>
        <dbReference type="ARBA" id="ARBA00023002"/>
    </source>
</evidence>
<evidence type="ECO:0000256" key="2">
    <source>
        <dbReference type="ARBA" id="ARBA00004370"/>
    </source>
</evidence>
<organism evidence="16 17">
    <name type="scientific">Steccherinum ochraceum</name>
    <dbReference type="NCBI Taxonomy" id="92696"/>
    <lineage>
        <taxon>Eukaryota</taxon>
        <taxon>Fungi</taxon>
        <taxon>Dikarya</taxon>
        <taxon>Basidiomycota</taxon>
        <taxon>Agaricomycotina</taxon>
        <taxon>Agaricomycetes</taxon>
        <taxon>Polyporales</taxon>
        <taxon>Steccherinaceae</taxon>
        <taxon>Steccherinum</taxon>
    </lineage>
</organism>
<gene>
    <name evidence="16" type="ORF">EIP91_009912</name>
</gene>
<evidence type="ECO:0000256" key="4">
    <source>
        <dbReference type="ARBA" id="ARBA00010617"/>
    </source>
</evidence>
<feature type="binding site" description="axial binding residue" evidence="13">
    <location>
        <position position="452"/>
    </location>
    <ligand>
        <name>heme</name>
        <dbReference type="ChEBI" id="CHEBI:30413"/>
    </ligand>
    <ligandPart>
        <name>Fe</name>
        <dbReference type="ChEBI" id="CHEBI:18248"/>
    </ligandPart>
</feature>
<dbReference type="InterPro" id="IPR036396">
    <property type="entry name" value="Cyt_P450_sf"/>
</dbReference>